<protein>
    <submittedName>
        <fullName evidence="2">Unannotated protein</fullName>
    </submittedName>
</protein>
<sequence length="200" mass="20232">MNPLNLGDCDGNRVGATSGDVDAPQGCAATFASPRAGNAARIRVIGQTRTTHRAVPAWIRGVSDNGGFSPPVRRSDVPCVRTVGSPHLVVAHLDERTGARSVPGDCRRPHGSGGRGAAAGCRAGAGGIVARTPRAVCRVPPAAEASVANGDLDVAGLWHRLVAQPANGLTALLRRRCGRPGGGGSCGVGPCREPEVGSDT</sequence>
<feature type="region of interest" description="Disordered" evidence="1">
    <location>
        <begin position="181"/>
        <end position="200"/>
    </location>
</feature>
<dbReference type="AlphaFoldDB" id="A0A6J7C353"/>
<accession>A0A6J7C353</accession>
<gene>
    <name evidence="2" type="ORF">UFOPK3267_01279</name>
</gene>
<proteinExistence type="predicted"/>
<name>A0A6J7C353_9ZZZZ</name>
<feature type="region of interest" description="Disordered" evidence="1">
    <location>
        <begin position="99"/>
        <end position="118"/>
    </location>
</feature>
<dbReference type="EMBL" id="CAFBIY010000062">
    <property type="protein sequence ID" value="CAB4850709.1"/>
    <property type="molecule type" value="Genomic_DNA"/>
</dbReference>
<organism evidence="2">
    <name type="scientific">freshwater metagenome</name>
    <dbReference type="NCBI Taxonomy" id="449393"/>
    <lineage>
        <taxon>unclassified sequences</taxon>
        <taxon>metagenomes</taxon>
        <taxon>ecological metagenomes</taxon>
    </lineage>
</organism>
<evidence type="ECO:0000313" key="2">
    <source>
        <dbReference type="EMBL" id="CAB4850709.1"/>
    </source>
</evidence>
<reference evidence="2" key="1">
    <citation type="submission" date="2020-05" db="EMBL/GenBank/DDBJ databases">
        <authorList>
            <person name="Chiriac C."/>
            <person name="Salcher M."/>
            <person name="Ghai R."/>
            <person name="Kavagutti S V."/>
        </authorList>
    </citation>
    <scope>NUCLEOTIDE SEQUENCE</scope>
</reference>
<evidence type="ECO:0000256" key="1">
    <source>
        <dbReference type="SAM" id="MobiDB-lite"/>
    </source>
</evidence>